<dbReference type="InterPro" id="IPR036390">
    <property type="entry name" value="WH_DNA-bd_sf"/>
</dbReference>
<feature type="binding site" evidence="7">
    <location>
        <position position="91"/>
    </location>
    <ligand>
        <name>Zn(2+)</name>
        <dbReference type="ChEBI" id="CHEBI:29105"/>
    </ligand>
</feature>
<evidence type="ECO:0000256" key="6">
    <source>
        <dbReference type="ARBA" id="ARBA00023163"/>
    </source>
</evidence>
<evidence type="ECO:0000256" key="2">
    <source>
        <dbReference type="ARBA" id="ARBA00022491"/>
    </source>
</evidence>
<dbReference type="Gene3D" id="3.30.1490.190">
    <property type="match status" value="1"/>
</dbReference>
<keyword evidence="5" id="KW-0238">DNA-binding</keyword>
<sequence length="137" mass="16030">MQGKERKRPLRNSRQRAIILEVLKSTKTHPTADWIYEKVRKKIPNISLGTVYRNLSVLKEMGKIMELNCGEKCSRYDGNPENHYHFVCLKCGQVFDVEGLAVNRKIDEEVSEKNGWEVFYHRMEFYGLCGECSKKND</sequence>
<evidence type="ECO:0000256" key="8">
    <source>
        <dbReference type="PIRSR" id="PIRSR602481-2"/>
    </source>
</evidence>
<feature type="binding site" evidence="8">
    <location>
        <position position="121"/>
    </location>
    <ligand>
        <name>Fe cation</name>
        <dbReference type="ChEBI" id="CHEBI:24875"/>
    </ligand>
</feature>
<dbReference type="PANTHER" id="PTHR33202:SF7">
    <property type="entry name" value="FERRIC UPTAKE REGULATION PROTEIN"/>
    <property type="match status" value="1"/>
</dbReference>
<dbReference type="InterPro" id="IPR036388">
    <property type="entry name" value="WH-like_DNA-bd_sf"/>
</dbReference>
<dbReference type="RefSeq" id="WP_066353526.1">
    <property type="nucleotide sequence ID" value="NZ_LOED01000017.1"/>
</dbReference>
<feature type="binding site" evidence="7">
    <location>
        <position position="129"/>
    </location>
    <ligand>
        <name>Zn(2+)</name>
        <dbReference type="ChEBI" id="CHEBI:29105"/>
    </ligand>
</feature>
<keyword evidence="6" id="KW-0804">Transcription</keyword>
<dbReference type="AlphaFoldDB" id="A0A140L803"/>
<dbReference type="InterPro" id="IPR002481">
    <property type="entry name" value="FUR"/>
</dbReference>
<reference evidence="9 10" key="1">
    <citation type="submission" date="2015-12" db="EMBL/GenBank/DDBJ databases">
        <title>Draft genome sequnece of Fervidicola ferrireducens strain Y170.</title>
        <authorList>
            <person name="Patel B.K."/>
        </authorList>
    </citation>
    <scope>NUCLEOTIDE SEQUENCE [LARGE SCALE GENOMIC DNA]</scope>
    <source>
        <strain evidence="9 10">Y170</strain>
    </source>
</reference>
<feature type="binding site" evidence="7">
    <location>
        <position position="132"/>
    </location>
    <ligand>
        <name>Zn(2+)</name>
        <dbReference type="ChEBI" id="CHEBI:29105"/>
    </ligand>
</feature>
<dbReference type="PATRIC" id="fig|520764.3.peg.1566"/>
<dbReference type="GO" id="GO:0003700">
    <property type="term" value="F:DNA-binding transcription factor activity"/>
    <property type="evidence" value="ECO:0007669"/>
    <property type="project" value="InterPro"/>
</dbReference>
<dbReference type="EMBL" id="LOED01000017">
    <property type="protein sequence ID" value="KXG76678.1"/>
    <property type="molecule type" value="Genomic_DNA"/>
</dbReference>
<keyword evidence="2" id="KW-0678">Repressor</keyword>
<keyword evidence="8" id="KW-0408">Iron</keyword>
<keyword evidence="4" id="KW-0805">Transcription regulation</keyword>
<dbReference type="PANTHER" id="PTHR33202">
    <property type="entry name" value="ZINC UPTAKE REGULATION PROTEIN"/>
    <property type="match status" value="1"/>
</dbReference>
<comment type="cofactor">
    <cofactor evidence="7">
        <name>Zn(2+)</name>
        <dbReference type="ChEBI" id="CHEBI:29105"/>
    </cofactor>
    <text evidence="7">Binds 1 zinc ion per subunit.</text>
</comment>
<name>A0A140L803_9FIRM</name>
<evidence type="ECO:0000256" key="3">
    <source>
        <dbReference type="ARBA" id="ARBA00022833"/>
    </source>
</evidence>
<dbReference type="Proteomes" id="UP000070427">
    <property type="component" value="Unassembled WGS sequence"/>
</dbReference>
<gene>
    <name evidence="9" type="primary">perR</name>
    <name evidence="9" type="ORF">AN618_14520</name>
</gene>
<evidence type="ECO:0000313" key="9">
    <source>
        <dbReference type="EMBL" id="KXG76678.1"/>
    </source>
</evidence>
<dbReference type="CDD" id="cd07153">
    <property type="entry name" value="Fur_like"/>
    <property type="match status" value="1"/>
</dbReference>
<accession>A0A140L803</accession>
<evidence type="ECO:0000313" key="10">
    <source>
        <dbReference type="Proteomes" id="UP000070427"/>
    </source>
</evidence>
<dbReference type="OrthoDB" id="8659436at2"/>
<dbReference type="GO" id="GO:1900376">
    <property type="term" value="P:regulation of secondary metabolite biosynthetic process"/>
    <property type="evidence" value="ECO:0007669"/>
    <property type="project" value="TreeGrafter"/>
</dbReference>
<evidence type="ECO:0000256" key="4">
    <source>
        <dbReference type="ARBA" id="ARBA00023015"/>
    </source>
</evidence>
<dbReference type="FunCoup" id="A0A140L803">
    <property type="interactions" value="251"/>
</dbReference>
<dbReference type="GO" id="GO:0000976">
    <property type="term" value="F:transcription cis-regulatory region binding"/>
    <property type="evidence" value="ECO:0007669"/>
    <property type="project" value="TreeGrafter"/>
</dbReference>
<protein>
    <submittedName>
        <fullName evidence="9">Peroxide-responsive repressor PerR</fullName>
    </submittedName>
</protein>
<dbReference type="InParanoid" id="A0A140L803"/>
<dbReference type="InterPro" id="IPR043135">
    <property type="entry name" value="Fur_C"/>
</dbReference>
<dbReference type="GO" id="GO:0008270">
    <property type="term" value="F:zinc ion binding"/>
    <property type="evidence" value="ECO:0007669"/>
    <property type="project" value="TreeGrafter"/>
</dbReference>
<comment type="caution">
    <text evidence="9">The sequence shown here is derived from an EMBL/GenBank/DDBJ whole genome shotgun (WGS) entry which is preliminary data.</text>
</comment>
<comment type="similarity">
    <text evidence="1">Belongs to the Fur family.</text>
</comment>
<keyword evidence="3 7" id="KW-0862">Zinc</keyword>
<keyword evidence="7" id="KW-0479">Metal-binding</keyword>
<proteinExistence type="inferred from homology"/>
<dbReference type="Pfam" id="PF01475">
    <property type="entry name" value="FUR"/>
    <property type="match status" value="1"/>
</dbReference>
<dbReference type="STRING" id="520764.AN618_14520"/>
<keyword evidence="10" id="KW-1185">Reference proteome</keyword>
<dbReference type="GO" id="GO:0045892">
    <property type="term" value="P:negative regulation of DNA-templated transcription"/>
    <property type="evidence" value="ECO:0007669"/>
    <property type="project" value="TreeGrafter"/>
</dbReference>
<feature type="binding site" evidence="7">
    <location>
        <position position="88"/>
    </location>
    <ligand>
        <name>Zn(2+)</name>
        <dbReference type="ChEBI" id="CHEBI:29105"/>
    </ligand>
</feature>
<dbReference type="Gene3D" id="1.10.10.10">
    <property type="entry name" value="Winged helix-like DNA-binding domain superfamily/Winged helix DNA-binding domain"/>
    <property type="match status" value="1"/>
</dbReference>
<dbReference type="SUPFAM" id="SSF46785">
    <property type="entry name" value="Winged helix' DNA-binding domain"/>
    <property type="match status" value="1"/>
</dbReference>
<organism evidence="9 10">
    <name type="scientific">Fervidicola ferrireducens</name>
    <dbReference type="NCBI Taxonomy" id="520764"/>
    <lineage>
        <taxon>Bacteria</taxon>
        <taxon>Bacillati</taxon>
        <taxon>Bacillota</taxon>
        <taxon>Clostridia</taxon>
        <taxon>Thermosediminibacterales</taxon>
        <taxon>Thermosediminibacteraceae</taxon>
        <taxon>Fervidicola</taxon>
    </lineage>
</organism>
<evidence type="ECO:0000256" key="7">
    <source>
        <dbReference type="PIRSR" id="PIRSR602481-1"/>
    </source>
</evidence>
<comment type="cofactor">
    <cofactor evidence="8">
        <name>Mn(2+)</name>
        <dbReference type="ChEBI" id="CHEBI:29035"/>
    </cofactor>
    <cofactor evidence="8">
        <name>Fe(2+)</name>
        <dbReference type="ChEBI" id="CHEBI:29033"/>
    </cofactor>
    <text evidence="8">Binds 1 Mn(2+) or Fe(2+) ion per subunit.</text>
</comment>
<evidence type="ECO:0000256" key="5">
    <source>
        <dbReference type="ARBA" id="ARBA00023125"/>
    </source>
</evidence>
<evidence type="ECO:0000256" key="1">
    <source>
        <dbReference type="ARBA" id="ARBA00007957"/>
    </source>
</evidence>